<keyword evidence="2" id="KW-0378">Hydrolase</keyword>
<protein>
    <submittedName>
        <fullName evidence="2">Endonuclease/exonuclease/phosphatase family metal-dependent hydrolase</fullName>
    </submittedName>
</protein>
<dbReference type="Gene3D" id="3.60.10.10">
    <property type="entry name" value="Endonuclease/exonuclease/phosphatase"/>
    <property type="match status" value="1"/>
</dbReference>
<gene>
    <name evidence="2" type="ORF">GGD55_001536</name>
</gene>
<dbReference type="AlphaFoldDB" id="A0A7W8U8V6"/>
<keyword evidence="3" id="KW-1185">Reference proteome</keyword>
<proteinExistence type="predicted"/>
<keyword evidence="2" id="KW-0255">Endonuclease</keyword>
<dbReference type="Pfam" id="PF03372">
    <property type="entry name" value="Exo_endo_phos"/>
    <property type="match status" value="1"/>
</dbReference>
<dbReference type="SUPFAM" id="SSF56219">
    <property type="entry name" value="DNase I-like"/>
    <property type="match status" value="1"/>
</dbReference>
<sequence length="269" mass="29993">MSLRIVSLNAWGGRVYAPLMRYLVDVDADVICLQEVVRTPATTSAWLVYRDHDVELPQRANLFDEIRAALPSHDAFFCPTARGTLFDGNEEIPSEFGLATFVRRSLAVIGQASDFVHGEFSPDGWGPHPRARNAHCVRLFSYEDGFPVTIVQMHGLRDLSGKGDTPARERQTEALIEVILNLWRGDERLVVCGDFNVRPESGMFGALADLGLADLVTARGHTDTRTSYYEKPGRFADYMLVTPDVEVVGFDVVAQPEVSDHRALLLEMR</sequence>
<dbReference type="GO" id="GO:0004519">
    <property type="term" value="F:endonuclease activity"/>
    <property type="evidence" value="ECO:0007669"/>
    <property type="project" value="UniProtKB-KW"/>
</dbReference>
<comment type="caution">
    <text evidence="2">The sequence shown here is derived from an EMBL/GenBank/DDBJ whole genome shotgun (WGS) entry which is preliminary data.</text>
</comment>
<dbReference type="InterPro" id="IPR005135">
    <property type="entry name" value="Endo/exonuclease/phosphatase"/>
</dbReference>
<reference evidence="2 3" key="1">
    <citation type="submission" date="2020-08" db="EMBL/GenBank/DDBJ databases">
        <title>Genomic Encyclopedia of Type Strains, Phase IV (KMG-V): Genome sequencing to study the core and pangenomes of soil and plant-associated prokaryotes.</title>
        <authorList>
            <person name="Whitman W."/>
        </authorList>
    </citation>
    <scope>NUCLEOTIDE SEQUENCE [LARGE SCALE GENOMIC DNA]</scope>
    <source>
        <strain evidence="2 3">SEMIA 4084</strain>
    </source>
</reference>
<feature type="domain" description="Endonuclease/exonuclease/phosphatase" evidence="1">
    <location>
        <begin position="7"/>
        <end position="261"/>
    </location>
</feature>
<keyword evidence="2" id="KW-0540">Nuclease</keyword>
<accession>A0A7W8U8V6</accession>
<organism evidence="2 3">
    <name type="scientific">Rhizobium giardinii</name>
    <dbReference type="NCBI Taxonomy" id="56731"/>
    <lineage>
        <taxon>Bacteria</taxon>
        <taxon>Pseudomonadati</taxon>
        <taxon>Pseudomonadota</taxon>
        <taxon>Alphaproteobacteria</taxon>
        <taxon>Hyphomicrobiales</taxon>
        <taxon>Rhizobiaceae</taxon>
        <taxon>Rhizobium/Agrobacterium group</taxon>
        <taxon>Rhizobium</taxon>
    </lineage>
</organism>
<dbReference type="RefSeq" id="WP_018324576.1">
    <property type="nucleotide sequence ID" value="NZ_JACHBK010000003.1"/>
</dbReference>
<dbReference type="InterPro" id="IPR036691">
    <property type="entry name" value="Endo/exonu/phosph_ase_sf"/>
</dbReference>
<dbReference type="EMBL" id="JACHBK010000003">
    <property type="protein sequence ID" value="MBB5534853.1"/>
    <property type="molecule type" value="Genomic_DNA"/>
</dbReference>
<evidence type="ECO:0000313" key="2">
    <source>
        <dbReference type="EMBL" id="MBB5534853.1"/>
    </source>
</evidence>
<keyword evidence="2" id="KW-0269">Exonuclease</keyword>
<dbReference type="GO" id="GO:0004527">
    <property type="term" value="F:exonuclease activity"/>
    <property type="evidence" value="ECO:0007669"/>
    <property type="project" value="UniProtKB-KW"/>
</dbReference>
<evidence type="ECO:0000313" key="3">
    <source>
        <dbReference type="Proteomes" id="UP000585507"/>
    </source>
</evidence>
<dbReference type="Proteomes" id="UP000585507">
    <property type="component" value="Unassembled WGS sequence"/>
</dbReference>
<name>A0A7W8U8V6_9HYPH</name>
<evidence type="ECO:0000259" key="1">
    <source>
        <dbReference type="Pfam" id="PF03372"/>
    </source>
</evidence>